<dbReference type="EMBL" id="PYGJ01000009">
    <property type="protein sequence ID" value="PSL18621.1"/>
    <property type="molecule type" value="Genomic_DNA"/>
</dbReference>
<name>A0A2P8FA63_9RHOB</name>
<comment type="caution">
    <text evidence="1">The sequence shown here is derived from an EMBL/GenBank/DDBJ whole genome shotgun (WGS) entry which is preliminary data.</text>
</comment>
<gene>
    <name evidence="1" type="ORF">CLV88_1095</name>
</gene>
<sequence>MPFCGPSKAAVKHHNYIEDRPSLPHWNCVRLFDHLLCHLIWRKADCFGKQSAPNLTKKLIKLRFVVLHFGEQQPARRNHEIENTVCSFHDIVRFRCAAGQTGHSTAKPANSILGSQDTNDGSWLVRSAHRRGFERPHSGVWRTLPALLASVDEVPLFQQQGVPN</sequence>
<dbReference type="Proteomes" id="UP000240418">
    <property type="component" value="Unassembled WGS sequence"/>
</dbReference>
<accession>A0A2P8FA63</accession>
<reference evidence="1 2" key="1">
    <citation type="submission" date="2018-03" db="EMBL/GenBank/DDBJ databases">
        <title>Genomic Encyclopedia of Archaeal and Bacterial Type Strains, Phase II (KMG-II): from individual species to whole genera.</title>
        <authorList>
            <person name="Goeker M."/>
        </authorList>
    </citation>
    <scope>NUCLEOTIDE SEQUENCE [LARGE SCALE GENOMIC DNA]</scope>
    <source>
        <strain evidence="1 2">DSM 100673</strain>
    </source>
</reference>
<proteinExistence type="predicted"/>
<dbReference type="AlphaFoldDB" id="A0A2P8FA63"/>
<evidence type="ECO:0000313" key="1">
    <source>
        <dbReference type="EMBL" id="PSL18621.1"/>
    </source>
</evidence>
<organism evidence="1 2">
    <name type="scientific">Shimia abyssi</name>
    <dbReference type="NCBI Taxonomy" id="1662395"/>
    <lineage>
        <taxon>Bacteria</taxon>
        <taxon>Pseudomonadati</taxon>
        <taxon>Pseudomonadota</taxon>
        <taxon>Alphaproteobacteria</taxon>
        <taxon>Rhodobacterales</taxon>
        <taxon>Roseobacteraceae</taxon>
    </lineage>
</organism>
<evidence type="ECO:0000313" key="2">
    <source>
        <dbReference type="Proteomes" id="UP000240418"/>
    </source>
</evidence>
<keyword evidence="2" id="KW-1185">Reference proteome</keyword>
<protein>
    <submittedName>
        <fullName evidence="1">Uncharacterized protein</fullName>
    </submittedName>
</protein>